<feature type="transmembrane region" description="Helical" evidence="1">
    <location>
        <begin position="93"/>
        <end position="118"/>
    </location>
</feature>
<protein>
    <submittedName>
        <fullName evidence="3">HPP family protein</fullName>
    </submittedName>
</protein>
<keyword evidence="1" id="KW-0812">Transmembrane</keyword>
<accession>A0ABD5RMB8</accession>
<keyword evidence="1" id="KW-0472">Membrane</keyword>
<keyword evidence="1" id="KW-1133">Transmembrane helix</keyword>
<dbReference type="Pfam" id="PF04982">
    <property type="entry name" value="TM_HPP"/>
    <property type="match status" value="1"/>
</dbReference>
<name>A0ABD5RMB8_9EURY</name>
<dbReference type="RefSeq" id="WP_247414656.1">
    <property type="nucleotide sequence ID" value="NZ_JALLGW010000001.1"/>
</dbReference>
<dbReference type="AlphaFoldDB" id="A0ABD5RMB8"/>
<sequence length="186" mass="19020">MLEPSGDAREALRAGTLAAGMLAVLGGLTWATGVSALFPSLGPSAYVLALRPDAAESRPDRVVGGHAIGVVAGLVAYRLFADGFVVVESHAPLSGAALHLAAAGVLSLALTAVVMVWTDLRHAPACATTLIVSLGLLSTVRAGVVVVVAVAVLLATQRALDAVERRWLSPAVGRLVDTTGRTRWSK</sequence>
<feature type="transmembrane region" description="Helical" evidence="1">
    <location>
        <begin position="62"/>
        <end position="81"/>
    </location>
</feature>
<feature type="transmembrane region" description="Helical" evidence="1">
    <location>
        <begin position="21"/>
        <end position="42"/>
    </location>
</feature>
<reference evidence="3 4" key="1">
    <citation type="journal article" date="2019" name="Int. J. Syst. Evol. Microbiol.">
        <title>The Global Catalogue of Microorganisms (GCM) 10K type strain sequencing project: providing services to taxonomists for standard genome sequencing and annotation.</title>
        <authorList>
            <consortium name="The Broad Institute Genomics Platform"/>
            <consortium name="The Broad Institute Genome Sequencing Center for Infectious Disease"/>
            <person name="Wu L."/>
            <person name="Ma J."/>
        </authorList>
    </citation>
    <scope>NUCLEOTIDE SEQUENCE [LARGE SCALE GENOMIC DNA]</scope>
    <source>
        <strain evidence="3 4">CGMCC 1.12543</strain>
    </source>
</reference>
<evidence type="ECO:0000256" key="1">
    <source>
        <dbReference type="SAM" id="Phobius"/>
    </source>
</evidence>
<feature type="transmembrane region" description="Helical" evidence="1">
    <location>
        <begin position="130"/>
        <end position="156"/>
    </location>
</feature>
<dbReference type="InterPro" id="IPR058581">
    <property type="entry name" value="TM_HPP"/>
</dbReference>
<dbReference type="EMBL" id="JBHSQH010000001">
    <property type="protein sequence ID" value="MFC5971771.1"/>
    <property type="molecule type" value="Genomic_DNA"/>
</dbReference>
<evidence type="ECO:0000259" key="2">
    <source>
        <dbReference type="Pfam" id="PF04982"/>
    </source>
</evidence>
<keyword evidence="4" id="KW-1185">Reference proteome</keyword>
<organism evidence="3 4">
    <name type="scientific">Halomarina salina</name>
    <dbReference type="NCBI Taxonomy" id="1872699"/>
    <lineage>
        <taxon>Archaea</taxon>
        <taxon>Methanobacteriati</taxon>
        <taxon>Methanobacteriota</taxon>
        <taxon>Stenosarchaea group</taxon>
        <taxon>Halobacteria</taxon>
        <taxon>Halobacteriales</taxon>
        <taxon>Natronomonadaceae</taxon>
        <taxon>Halomarina</taxon>
    </lineage>
</organism>
<proteinExistence type="predicted"/>
<feature type="domain" description="HPP transmembrane region" evidence="2">
    <location>
        <begin position="5"/>
        <end position="154"/>
    </location>
</feature>
<comment type="caution">
    <text evidence="3">The sequence shown here is derived from an EMBL/GenBank/DDBJ whole genome shotgun (WGS) entry which is preliminary data.</text>
</comment>
<evidence type="ECO:0000313" key="4">
    <source>
        <dbReference type="Proteomes" id="UP001596099"/>
    </source>
</evidence>
<dbReference type="Proteomes" id="UP001596099">
    <property type="component" value="Unassembled WGS sequence"/>
</dbReference>
<evidence type="ECO:0000313" key="3">
    <source>
        <dbReference type="EMBL" id="MFC5971771.1"/>
    </source>
</evidence>
<gene>
    <name evidence="3" type="ORF">ACFPYI_10550</name>
</gene>